<name>A0A0T7L240_NEIME</name>
<dbReference type="InterPro" id="IPR007929">
    <property type="entry name" value="DUF723"/>
</dbReference>
<dbReference type="OMA" id="CPTHEVV"/>
<feature type="domain" description="Nuclease-associated modular DNA-binding 1" evidence="1">
    <location>
        <begin position="76"/>
        <end position="108"/>
    </location>
</feature>
<sequence length="129" mass="13799">MRYTIKTFQTLADETFPSKNFKILSFNGVARPITIVCPTHGVQTVSAGQAFIRSKHGCPACGLVLSTSVLASRGRSVSILDTATGETLSFPSVQAAAKALNTSYGSIRTKLDGRSSPDNLVCNRYKVMP</sequence>
<accession>A0A0T7L240</accession>
<dbReference type="EMBL" id="UGRP01000004">
    <property type="protein sequence ID" value="SUA30314.1"/>
    <property type="molecule type" value="Genomic_DNA"/>
</dbReference>
<dbReference type="AlphaFoldDB" id="A0A0T7L240"/>
<dbReference type="GeneID" id="93387250"/>
<dbReference type="Pfam" id="PF05265">
    <property type="entry name" value="DUF723"/>
    <property type="match status" value="1"/>
</dbReference>
<dbReference type="Pfam" id="PF07453">
    <property type="entry name" value="NUMOD1"/>
    <property type="match status" value="1"/>
</dbReference>
<reference evidence="2 3" key="1">
    <citation type="submission" date="2018-06" db="EMBL/GenBank/DDBJ databases">
        <authorList>
            <consortium name="Pathogen Informatics"/>
            <person name="Doyle S."/>
        </authorList>
    </citation>
    <scope>NUCLEOTIDE SEQUENCE [LARGE SCALE GENOMIC DNA]</scope>
    <source>
        <strain evidence="2 3">NCTC8554</strain>
    </source>
</reference>
<organism evidence="2 3">
    <name type="scientific">Neisseria meningitidis</name>
    <dbReference type="NCBI Taxonomy" id="487"/>
    <lineage>
        <taxon>Bacteria</taxon>
        <taxon>Pseudomonadati</taxon>
        <taxon>Pseudomonadota</taxon>
        <taxon>Betaproteobacteria</taxon>
        <taxon>Neisseriales</taxon>
        <taxon>Neisseriaceae</taxon>
        <taxon>Neisseria</taxon>
    </lineage>
</organism>
<dbReference type="Proteomes" id="UP000254176">
    <property type="component" value="Unassembled WGS sequence"/>
</dbReference>
<protein>
    <submittedName>
        <fullName evidence="2">NUMOD1 domain protein</fullName>
    </submittedName>
</protein>
<evidence type="ECO:0000259" key="1">
    <source>
        <dbReference type="Pfam" id="PF07453"/>
    </source>
</evidence>
<dbReference type="InterPro" id="IPR010896">
    <property type="entry name" value="NUMOD1"/>
</dbReference>
<gene>
    <name evidence="2" type="ORF">NCTC8554_02355</name>
</gene>
<proteinExistence type="predicted"/>
<dbReference type="RefSeq" id="WP_002231539.1">
    <property type="nucleotide sequence ID" value="NZ_CFHX01000134.1"/>
</dbReference>
<evidence type="ECO:0000313" key="2">
    <source>
        <dbReference type="EMBL" id="SUA30314.1"/>
    </source>
</evidence>
<evidence type="ECO:0000313" key="3">
    <source>
        <dbReference type="Proteomes" id="UP000254176"/>
    </source>
</evidence>